<proteinExistence type="predicted"/>
<accession>A0A558GXF3</accession>
<name>A0A558GXF3_PAENT</name>
<dbReference type="SUPFAM" id="SSF49899">
    <property type="entry name" value="Concanavalin A-like lectins/glucanases"/>
    <property type="match status" value="1"/>
</dbReference>
<dbReference type="OrthoDB" id="5194402at2"/>
<dbReference type="RefSeq" id="WP_144651334.1">
    <property type="nucleotide sequence ID" value="NZ_VNFK01000010.1"/>
</dbReference>
<dbReference type="Pfam" id="PF13385">
    <property type="entry name" value="Laminin_G_3"/>
    <property type="match status" value="1"/>
</dbReference>
<sequence>MAFLYTTEAAFTGPKITSLPLAVHDLPVSGYKRRYLAKNLQLTDGAAVNAWPDMVAGGAALETVPTYGAAPTAATVGTIKAVSFNGTTQGLKTSAVMNQPHTLVIVAKLQDSGVTGIRIIAGGRLGSDTAVENAVLGTSGTAPSKILFLEGGSTVNGPAADQAWHVFIGVFNGASSVLSVDGTEVSGNTGTARRDILTLGYHRAGQWTNMAVAEVALYDKALSAGERTSTVNALRAQYGL</sequence>
<gene>
    <name evidence="1" type="ORF">FQP90_13555</name>
</gene>
<evidence type="ECO:0000313" key="2">
    <source>
        <dbReference type="Proteomes" id="UP000316500"/>
    </source>
</evidence>
<organism evidence="1 2">
    <name type="scientific">Paenarthrobacter nitroguajacolicus</name>
    <name type="common">Arthrobacter nitroguajacolicus</name>
    <dbReference type="NCBI Taxonomy" id="211146"/>
    <lineage>
        <taxon>Bacteria</taxon>
        <taxon>Bacillati</taxon>
        <taxon>Actinomycetota</taxon>
        <taxon>Actinomycetes</taxon>
        <taxon>Micrococcales</taxon>
        <taxon>Micrococcaceae</taxon>
        <taxon>Paenarthrobacter</taxon>
    </lineage>
</organism>
<comment type="caution">
    <text evidence="1">The sequence shown here is derived from an EMBL/GenBank/DDBJ whole genome shotgun (WGS) entry which is preliminary data.</text>
</comment>
<dbReference type="Proteomes" id="UP000316500">
    <property type="component" value="Unassembled WGS sequence"/>
</dbReference>
<protein>
    <submittedName>
        <fullName evidence="1">LamG domain-containing protein</fullName>
    </submittedName>
</protein>
<dbReference type="AlphaFoldDB" id="A0A558GXF3"/>
<dbReference type="EMBL" id="VNFK01000010">
    <property type="protein sequence ID" value="TVU61561.1"/>
    <property type="molecule type" value="Genomic_DNA"/>
</dbReference>
<dbReference type="Gene3D" id="2.60.120.200">
    <property type="match status" value="1"/>
</dbReference>
<dbReference type="InterPro" id="IPR013320">
    <property type="entry name" value="ConA-like_dom_sf"/>
</dbReference>
<evidence type="ECO:0000313" key="1">
    <source>
        <dbReference type="EMBL" id="TVU61561.1"/>
    </source>
</evidence>
<reference evidence="1 2" key="1">
    <citation type="submission" date="2019-07" db="EMBL/GenBank/DDBJ databases">
        <title>Diversity of Bacteria from Kongsfjorden, Arctic.</title>
        <authorList>
            <person name="Yu Y."/>
        </authorList>
    </citation>
    <scope>NUCLEOTIDE SEQUENCE [LARGE SCALE GENOMIC DNA]</scope>
    <source>
        <strain evidence="1 2">SM1928</strain>
    </source>
</reference>